<comment type="caution">
    <text evidence="3">The sequence shown here is derived from an EMBL/GenBank/DDBJ whole genome shotgun (WGS) entry which is preliminary data.</text>
</comment>
<dbReference type="Gene3D" id="3.40.50.300">
    <property type="entry name" value="P-loop containing nucleotide triphosphate hydrolases"/>
    <property type="match status" value="1"/>
</dbReference>
<organism evidence="3 4">
    <name type="scientific">Lithocarpus litseifolius</name>
    <dbReference type="NCBI Taxonomy" id="425828"/>
    <lineage>
        <taxon>Eukaryota</taxon>
        <taxon>Viridiplantae</taxon>
        <taxon>Streptophyta</taxon>
        <taxon>Embryophyta</taxon>
        <taxon>Tracheophyta</taxon>
        <taxon>Spermatophyta</taxon>
        <taxon>Magnoliopsida</taxon>
        <taxon>eudicotyledons</taxon>
        <taxon>Gunneridae</taxon>
        <taxon>Pentapetalae</taxon>
        <taxon>rosids</taxon>
        <taxon>fabids</taxon>
        <taxon>Fagales</taxon>
        <taxon>Fagaceae</taxon>
        <taxon>Lithocarpus</taxon>
    </lineage>
</organism>
<evidence type="ECO:0000313" key="4">
    <source>
        <dbReference type="Proteomes" id="UP001459277"/>
    </source>
</evidence>
<dbReference type="PRINTS" id="PR00364">
    <property type="entry name" value="DISEASERSIST"/>
</dbReference>
<dbReference type="InterPro" id="IPR000157">
    <property type="entry name" value="TIR_dom"/>
</dbReference>
<evidence type="ECO:0000259" key="2">
    <source>
        <dbReference type="Pfam" id="PF01582"/>
    </source>
</evidence>
<feature type="domain" description="NB-ARC" evidence="1">
    <location>
        <begin position="130"/>
        <end position="301"/>
    </location>
</feature>
<dbReference type="InterPro" id="IPR027417">
    <property type="entry name" value="P-loop_NTPase"/>
</dbReference>
<dbReference type="GO" id="GO:0007165">
    <property type="term" value="P:signal transduction"/>
    <property type="evidence" value="ECO:0007669"/>
    <property type="project" value="InterPro"/>
</dbReference>
<dbReference type="PANTHER" id="PTHR11017:SF570">
    <property type="entry name" value="DISEASE RESISTANCE PROTEIN (TIR-NBS CLASS)-RELATED"/>
    <property type="match status" value="1"/>
</dbReference>
<dbReference type="Pfam" id="PF01582">
    <property type="entry name" value="TIR"/>
    <property type="match status" value="1"/>
</dbReference>
<evidence type="ECO:0000313" key="3">
    <source>
        <dbReference type="EMBL" id="KAK9998589.1"/>
    </source>
</evidence>
<evidence type="ECO:0000259" key="1">
    <source>
        <dbReference type="Pfam" id="PF00931"/>
    </source>
</evidence>
<dbReference type="EMBL" id="JAZDWU010000006">
    <property type="protein sequence ID" value="KAK9998589.1"/>
    <property type="molecule type" value="Genomic_DNA"/>
</dbReference>
<dbReference type="GO" id="GO:0043531">
    <property type="term" value="F:ADP binding"/>
    <property type="evidence" value="ECO:0007669"/>
    <property type="project" value="InterPro"/>
</dbReference>
<dbReference type="GO" id="GO:0006952">
    <property type="term" value="P:defense response"/>
    <property type="evidence" value="ECO:0007669"/>
    <property type="project" value="InterPro"/>
</dbReference>
<dbReference type="InterPro" id="IPR002182">
    <property type="entry name" value="NB-ARC"/>
</dbReference>
<dbReference type="Gene3D" id="3.40.50.10140">
    <property type="entry name" value="Toll/interleukin-1 receptor homology (TIR) domain"/>
    <property type="match status" value="1"/>
</dbReference>
<name>A0AAW2CK40_9ROSI</name>
<dbReference type="PANTHER" id="PTHR11017">
    <property type="entry name" value="LEUCINE-RICH REPEAT-CONTAINING PROTEIN"/>
    <property type="match status" value="1"/>
</dbReference>
<keyword evidence="4" id="KW-1185">Reference proteome</keyword>
<dbReference type="Pfam" id="PF00931">
    <property type="entry name" value="NB-ARC"/>
    <property type="match status" value="1"/>
</dbReference>
<feature type="domain" description="TIR" evidence="2">
    <location>
        <begin position="44"/>
        <end position="116"/>
    </location>
</feature>
<evidence type="ECO:0008006" key="5">
    <source>
        <dbReference type="Google" id="ProtNLM"/>
    </source>
</evidence>
<dbReference type="Proteomes" id="UP001459277">
    <property type="component" value="Unassembled WGS sequence"/>
</dbReference>
<reference evidence="3 4" key="1">
    <citation type="submission" date="2024-01" db="EMBL/GenBank/DDBJ databases">
        <title>A telomere-to-telomere, gap-free genome of sweet tea (Lithocarpus litseifolius).</title>
        <authorList>
            <person name="Zhou J."/>
        </authorList>
    </citation>
    <scope>NUCLEOTIDE SEQUENCE [LARGE SCALE GENOMIC DNA]</scope>
    <source>
        <strain evidence="3">Zhou-2022a</strain>
        <tissue evidence="3">Leaf</tissue>
    </source>
</reference>
<dbReference type="SUPFAM" id="SSF52540">
    <property type="entry name" value="P-loop containing nucleoside triphosphate hydrolases"/>
    <property type="match status" value="1"/>
</dbReference>
<protein>
    <recommendedName>
        <fullName evidence="5">TMV resistance protein N-like</fullName>
    </recommendedName>
</protein>
<sequence>MVLITTKGASYSSSSSSFTHQSKNFDKFDVFLSFRGEDTRSDFVDPSEVRNQQGKFGEALTRHEERFKNKKKVKRWRKALIKAGKISGWDYKNSHNECDLIQAIVEKISKSKLNQMELYIAKYPIGIKSRTEALIARLDIESNEDVRMVVICGINGVSKTTIAKATYNKILHHFKAKVFLENVRERSETNEGLICLQKILLSNILGNRNLEVSNVSSGIAMINERLCRKRVLIILDDVDNLNQIEKLLGKCDQFSPRSRIIMTTRNKRLLATPGNGISTYEYRVNELNEYEAIELFSKHAF</sequence>
<gene>
    <name evidence="3" type="ORF">SO802_018192</name>
</gene>
<proteinExistence type="predicted"/>
<dbReference type="InterPro" id="IPR044974">
    <property type="entry name" value="Disease_R_plants"/>
</dbReference>
<accession>A0AAW2CK40</accession>
<dbReference type="InterPro" id="IPR035897">
    <property type="entry name" value="Toll_tir_struct_dom_sf"/>
</dbReference>
<dbReference type="AlphaFoldDB" id="A0AAW2CK40"/>